<dbReference type="InterPro" id="IPR047872">
    <property type="entry name" value="EFG_IV"/>
</dbReference>
<dbReference type="PRINTS" id="PR00315">
    <property type="entry name" value="ELONGATNFCT"/>
</dbReference>
<dbReference type="SUPFAM" id="SSF52540">
    <property type="entry name" value="P-loop containing nucleoside triphosphate hydrolases"/>
    <property type="match status" value="1"/>
</dbReference>
<dbReference type="NCBIfam" id="NF009891">
    <property type="entry name" value="PRK13351.1-1"/>
    <property type="match status" value="1"/>
</dbReference>
<keyword evidence="4" id="KW-0251">Elongation factor</keyword>
<dbReference type="InterPro" id="IPR005517">
    <property type="entry name" value="Transl_elong_EFG/EF2_IV"/>
</dbReference>
<feature type="domain" description="Tr-type G" evidence="3">
    <location>
        <begin position="7"/>
        <end position="277"/>
    </location>
</feature>
<dbReference type="GO" id="GO:0003746">
    <property type="term" value="F:translation elongation factor activity"/>
    <property type="evidence" value="ECO:0007669"/>
    <property type="project" value="UniProtKB-KW"/>
</dbReference>
<dbReference type="PANTHER" id="PTHR43261:SF6">
    <property type="entry name" value="ELONGATION FACTOR G-LIKE PROTEIN"/>
    <property type="match status" value="1"/>
</dbReference>
<dbReference type="PROSITE" id="PS51722">
    <property type="entry name" value="G_TR_2"/>
    <property type="match status" value="1"/>
</dbReference>
<dbReference type="InterPro" id="IPR027417">
    <property type="entry name" value="P-loop_NTPase"/>
</dbReference>
<proteinExistence type="predicted"/>
<dbReference type="NCBIfam" id="NF009379">
    <property type="entry name" value="PRK12740.1-3"/>
    <property type="match status" value="1"/>
</dbReference>
<reference evidence="4 5" key="1">
    <citation type="submission" date="2024-03" db="EMBL/GenBank/DDBJ databases">
        <title>A Dehalogenimonas Isolated from Estuarine Sediments Dihaloeliminates Chlorinated Alkanes.</title>
        <authorList>
            <person name="Yang Y."/>
            <person name="Wang H."/>
        </authorList>
    </citation>
    <scope>NUCLEOTIDE SEQUENCE [LARGE SCALE GENOMIC DNA]</scope>
    <source>
        <strain evidence="4 5">W</strain>
    </source>
</reference>
<dbReference type="Proteomes" id="UP001375370">
    <property type="component" value="Chromosome"/>
</dbReference>
<dbReference type="InterPro" id="IPR014721">
    <property type="entry name" value="Ribsml_uS5_D2-typ_fold_subgr"/>
</dbReference>
<dbReference type="Gene3D" id="3.30.70.870">
    <property type="entry name" value="Elongation Factor G (Translational Gtpase), domain 3"/>
    <property type="match status" value="1"/>
</dbReference>
<dbReference type="Gene3D" id="3.40.50.300">
    <property type="entry name" value="P-loop containing nucleotide triphosphate hydrolases"/>
    <property type="match status" value="1"/>
</dbReference>
<dbReference type="NCBIfam" id="TIGR00231">
    <property type="entry name" value="small_GTP"/>
    <property type="match status" value="1"/>
</dbReference>
<dbReference type="Pfam" id="PF03764">
    <property type="entry name" value="EFG_IV"/>
    <property type="match status" value="1"/>
</dbReference>
<dbReference type="NCBIfam" id="NF009381">
    <property type="entry name" value="PRK12740.1-5"/>
    <property type="match status" value="1"/>
</dbReference>
<keyword evidence="1" id="KW-0547">Nucleotide-binding</keyword>
<dbReference type="RefSeq" id="WP_338737856.1">
    <property type="nucleotide sequence ID" value="NZ_CP146612.1"/>
</dbReference>
<dbReference type="InterPro" id="IPR053905">
    <property type="entry name" value="EF-G-like_DII"/>
</dbReference>
<dbReference type="Pfam" id="PF14492">
    <property type="entry name" value="EFG_III"/>
    <property type="match status" value="1"/>
</dbReference>
<keyword evidence="2" id="KW-0342">GTP-binding</keyword>
<dbReference type="SMART" id="SM00838">
    <property type="entry name" value="EFG_C"/>
    <property type="match status" value="1"/>
</dbReference>
<dbReference type="CDD" id="cd04170">
    <property type="entry name" value="EF-G_bact"/>
    <property type="match status" value="1"/>
</dbReference>
<dbReference type="Gene3D" id="3.30.70.240">
    <property type="match status" value="1"/>
</dbReference>
<dbReference type="InterPro" id="IPR035649">
    <property type="entry name" value="EFG_V"/>
</dbReference>
<protein>
    <submittedName>
        <fullName evidence="4">Elongation factor G</fullName>
    </submittedName>
</protein>
<gene>
    <name evidence="4" type="primary">fusA</name>
    <name evidence="4" type="ORF">V8247_00955</name>
</gene>
<dbReference type="InterPro" id="IPR009022">
    <property type="entry name" value="EFG_III"/>
</dbReference>
<evidence type="ECO:0000313" key="4">
    <source>
        <dbReference type="EMBL" id="WWX25571.1"/>
    </source>
</evidence>
<dbReference type="Gene3D" id="3.30.230.10">
    <property type="match status" value="1"/>
</dbReference>
<dbReference type="SUPFAM" id="SSF50447">
    <property type="entry name" value="Translation proteins"/>
    <property type="match status" value="1"/>
</dbReference>
<keyword evidence="4" id="KW-0648">Protein biosynthesis</keyword>
<dbReference type="EMBL" id="CP146612">
    <property type="protein sequence ID" value="WWX25571.1"/>
    <property type="molecule type" value="Genomic_DNA"/>
</dbReference>
<dbReference type="InterPro" id="IPR035647">
    <property type="entry name" value="EFG_III/V"/>
</dbReference>
<dbReference type="Gene3D" id="2.40.30.10">
    <property type="entry name" value="Translation factors"/>
    <property type="match status" value="1"/>
</dbReference>
<dbReference type="InterPro" id="IPR000640">
    <property type="entry name" value="EFG_V-like"/>
</dbReference>
<evidence type="ECO:0000313" key="5">
    <source>
        <dbReference type="Proteomes" id="UP001375370"/>
    </source>
</evidence>
<accession>A0ABZ2J3T4</accession>
<dbReference type="Pfam" id="PF00009">
    <property type="entry name" value="GTP_EFTU"/>
    <property type="match status" value="1"/>
</dbReference>
<dbReference type="Pfam" id="PF00679">
    <property type="entry name" value="EFG_C"/>
    <property type="match status" value="1"/>
</dbReference>
<evidence type="ECO:0000256" key="2">
    <source>
        <dbReference type="ARBA" id="ARBA00023134"/>
    </source>
</evidence>
<dbReference type="InterPro" id="IPR009000">
    <property type="entry name" value="Transl_B-barrel_sf"/>
</dbReference>
<dbReference type="SMART" id="SM00889">
    <property type="entry name" value="EFG_IV"/>
    <property type="match status" value="1"/>
</dbReference>
<dbReference type="SUPFAM" id="SSF54211">
    <property type="entry name" value="Ribosomal protein S5 domain 2-like"/>
    <property type="match status" value="1"/>
</dbReference>
<dbReference type="SUPFAM" id="SSF54980">
    <property type="entry name" value="EF-G C-terminal domain-like"/>
    <property type="match status" value="2"/>
</dbReference>
<evidence type="ECO:0000256" key="1">
    <source>
        <dbReference type="ARBA" id="ARBA00022741"/>
    </source>
</evidence>
<evidence type="ECO:0000259" key="3">
    <source>
        <dbReference type="PROSITE" id="PS51722"/>
    </source>
</evidence>
<dbReference type="CDD" id="cd01434">
    <property type="entry name" value="EFG_mtEFG1_IV"/>
    <property type="match status" value="1"/>
</dbReference>
<dbReference type="CDD" id="cd04088">
    <property type="entry name" value="EFG_mtEFG_II"/>
    <property type="match status" value="1"/>
</dbReference>
<dbReference type="CDD" id="cd16262">
    <property type="entry name" value="EFG_III"/>
    <property type="match status" value="1"/>
</dbReference>
<organism evidence="4 5">
    <name type="scientific">Candidatus Dehalogenimonas loeffleri</name>
    <dbReference type="NCBI Taxonomy" id="3127115"/>
    <lineage>
        <taxon>Bacteria</taxon>
        <taxon>Bacillati</taxon>
        <taxon>Chloroflexota</taxon>
        <taxon>Dehalococcoidia</taxon>
        <taxon>Dehalococcoidales</taxon>
        <taxon>Dehalococcoidaceae</taxon>
        <taxon>Dehalogenimonas</taxon>
    </lineage>
</organism>
<keyword evidence="5" id="KW-1185">Reference proteome</keyword>
<dbReference type="CDD" id="cd03713">
    <property type="entry name" value="EFG_mtEFG_C"/>
    <property type="match status" value="1"/>
</dbReference>
<sequence length="689" mass="73066">MENYGIASIRNVALLSHSGAGKTTLAEAMNFSAGAVTRMGKVDDGTTVSDYDPDEVKRKISINLSLLPFKWQNSKINILDAPGYADFAGETRAAVAAAESAAIVVSASSGVEVGTEQAWMTAEAAGLPRCIVMNKMERENVNFDSVIEALKTRFGAGCVALTVPIGAYKDFNGVVNVLTQKAFTGAHPAQEGPVPAEMAEAVAAYRERLIEAVAENDDELIEKFLGGEEITDTELTKALKQAILDRAVFPVVSASALNNTGIDSLLDFIVDFMPSPEHRTVALADGSELNAGDGGSLAALVFKTTADPYVGKLTYFRVFRGTLTSNTHVWNSTKNVDERVGQLYIMHGKNQEPATQIGAGDIGAVAKLAVTVTNDTLAAQDAPVIIAPIVFPSASYSVAVHPRSKADVDKLGQAINRLLEEDPTLESHRDADTHETIVSGLGDTQMDVMAEKMARKYSVAVDLKAPRVPYKETITGAAKAEYKHKKQTGGHGQYGHVVLEVEALPAGSGVEFVDKVVGGAVPRNYIPAVEKGIKEAVQDGGSLGFPIVDVRATLVDGGFHPVDSSEICFKIAGSGALKKGMEVAGPILLEPVVALKITVPSAVVGDIIGDLNTKRAHVQGMNPDGELTTIDAMAPLAEVQRYAVDLKSLTHGQGRFTMTFDHYAQVPAHLTQKLVEERAAEVAAAQTVH</sequence>
<dbReference type="InterPro" id="IPR000795">
    <property type="entry name" value="T_Tr_GTP-bd_dom"/>
</dbReference>
<name>A0ABZ2J3T4_9CHLR</name>
<dbReference type="InterPro" id="IPR020568">
    <property type="entry name" value="Ribosomal_Su5_D2-typ_SF"/>
</dbReference>
<dbReference type="InterPro" id="IPR041095">
    <property type="entry name" value="EFG_II"/>
</dbReference>
<dbReference type="Pfam" id="PF22042">
    <property type="entry name" value="EF-G_D2"/>
    <property type="match status" value="1"/>
</dbReference>
<dbReference type="InterPro" id="IPR005225">
    <property type="entry name" value="Small_GTP-bd"/>
</dbReference>
<dbReference type="PANTHER" id="PTHR43261">
    <property type="entry name" value="TRANSLATION ELONGATION FACTOR G-RELATED"/>
    <property type="match status" value="1"/>
</dbReference>